<organism evidence="8 9">
    <name type="scientific">Puccinia striiformis f. sp. tritici PST-78</name>
    <dbReference type="NCBI Taxonomy" id="1165861"/>
    <lineage>
        <taxon>Eukaryota</taxon>
        <taxon>Fungi</taxon>
        <taxon>Dikarya</taxon>
        <taxon>Basidiomycota</taxon>
        <taxon>Pucciniomycotina</taxon>
        <taxon>Pucciniomycetes</taxon>
        <taxon>Pucciniales</taxon>
        <taxon>Pucciniaceae</taxon>
        <taxon>Puccinia</taxon>
    </lineage>
</organism>
<evidence type="ECO:0000256" key="6">
    <source>
        <dbReference type="SAM" id="MobiDB-lite"/>
    </source>
</evidence>
<keyword evidence="5" id="KW-0539">Nucleus</keyword>
<feature type="domain" description="HAT C-terminal dimerisation" evidence="7">
    <location>
        <begin position="377"/>
        <end position="437"/>
    </location>
</feature>
<feature type="compositionally biased region" description="Acidic residues" evidence="6">
    <location>
        <begin position="86"/>
        <end position="103"/>
    </location>
</feature>
<keyword evidence="2" id="KW-0479">Metal-binding</keyword>
<evidence type="ECO:0000259" key="7">
    <source>
        <dbReference type="Pfam" id="PF05699"/>
    </source>
</evidence>
<dbReference type="Proteomes" id="UP000054564">
    <property type="component" value="Unassembled WGS sequence"/>
</dbReference>
<keyword evidence="9" id="KW-1185">Reference proteome</keyword>
<feature type="region of interest" description="Disordered" evidence="6">
    <location>
        <begin position="59"/>
        <end position="119"/>
    </location>
</feature>
<dbReference type="InterPro" id="IPR008906">
    <property type="entry name" value="HATC_C_dom"/>
</dbReference>
<evidence type="ECO:0000256" key="3">
    <source>
        <dbReference type="ARBA" id="ARBA00022771"/>
    </source>
</evidence>
<evidence type="ECO:0000313" key="9">
    <source>
        <dbReference type="Proteomes" id="UP000054564"/>
    </source>
</evidence>
<dbReference type="PANTHER" id="PTHR46481:SF10">
    <property type="entry name" value="ZINC FINGER BED DOMAIN-CONTAINING PROTEIN 39"/>
    <property type="match status" value="1"/>
</dbReference>
<dbReference type="SUPFAM" id="SSF53098">
    <property type="entry name" value="Ribonuclease H-like"/>
    <property type="match status" value="1"/>
</dbReference>
<dbReference type="GO" id="GO:0008270">
    <property type="term" value="F:zinc ion binding"/>
    <property type="evidence" value="ECO:0007669"/>
    <property type="project" value="UniProtKB-KW"/>
</dbReference>
<dbReference type="AlphaFoldDB" id="A0A0L0VLA9"/>
<evidence type="ECO:0000256" key="5">
    <source>
        <dbReference type="ARBA" id="ARBA00023242"/>
    </source>
</evidence>
<evidence type="ECO:0000313" key="8">
    <source>
        <dbReference type="EMBL" id="KNF00059.1"/>
    </source>
</evidence>
<comment type="subcellular location">
    <subcellularLocation>
        <location evidence="1">Nucleus</location>
    </subcellularLocation>
</comment>
<evidence type="ECO:0000256" key="2">
    <source>
        <dbReference type="ARBA" id="ARBA00022723"/>
    </source>
</evidence>
<evidence type="ECO:0000256" key="4">
    <source>
        <dbReference type="ARBA" id="ARBA00022833"/>
    </source>
</evidence>
<name>A0A0L0VLA9_9BASI</name>
<dbReference type="EMBL" id="AJIL01000040">
    <property type="protein sequence ID" value="KNF00059.1"/>
    <property type="molecule type" value="Genomic_DNA"/>
</dbReference>
<keyword evidence="3" id="KW-0863">Zinc-finger</keyword>
<feature type="compositionally biased region" description="Basic and acidic residues" evidence="6">
    <location>
        <begin position="72"/>
        <end position="85"/>
    </location>
</feature>
<accession>A0A0L0VLA9</accession>
<dbReference type="PANTHER" id="PTHR46481">
    <property type="entry name" value="ZINC FINGER BED DOMAIN-CONTAINING PROTEIN 4"/>
    <property type="match status" value="1"/>
</dbReference>
<reference evidence="9" key="1">
    <citation type="submission" date="2014-03" db="EMBL/GenBank/DDBJ databases">
        <title>The Genome Sequence of Puccinia striiformis f. sp. tritici PST-78.</title>
        <authorList>
            <consortium name="The Broad Institute Genome Sequencing Platform"/>
            <person name="Cuomo C."/>
            <person name="Hulbert S."/>
            <person name="Chen X."/>
            <person name="Walker B."/>
            <person name="Young S.K."/>
            <person name="Zeng Q."/>
            <person name="Gargeya S."/>
            <person name="Fitzgerald M."/>
            <person name="Haas B."/>
            <person name="Abouelleil A."/>
            <person name="Alvarado L."/>
            <person name="Arachchi H.M."/>
            <person name="Berlin A.M."/>
            <person name="Chapman S.B."/>
            <person name="Goldberg J."/>
            <person name="Griggs A."/>
            <person name="Gujja S."/>
            <person name="Hansen M."/>
            <person name="Howarth C."/>
            <person name="Imamovic A."/>
            <person name="Larimer J."/>
            <person name="McCowan C."/>
            <person name="Montmayeur A."/>
            <person name="Murphy C."/>
            <person name="Neiman D."/>
            <person name="Pearson M."/>
            <person name="Priest M."/>
            <person name="Roberts A."/>
            <person name="Saif S."/>
            <person name="Shea T."/>
            <person name="Sisk P."/>
            <person name="Sykes S."/>
            <person name="Wortman J."/>
            <person name="Nusbaum C."/>
            <person name="Birren B."/>
        </authorList>
    </citation>
    <scope>NUCLEOTIDE SEQUENCE [LARGE SCALE GENOMIC DNA]</scope>
    <source>
        <strain evidence="9">race PST-78</strain>
    </source>
</reference>
<dbReference type="GO" id="GO:0046983">
    <property type="term" value="F:protein dimerization activity"/>
    <property type="evidence" value="ECO:0007669"/>
    <property type="project" value="InterPro"/>
</dbReference>
<comment type="caution">
    <text evidence="8">The sequence shown here is derived from an EMBL/GenBank/DDBJ whole genome shotgun (WGS) entry which is preliminary data.</text>
</comment>
<evidence type="ECO:0000256" key="1">
    <source>
        <dbReference type="ARBA" id="ARBA00004123"/>
    </source>
</evidence>
<dbReference type="InterPro" id="IPR012337">
    <property type="entry name" value="RNaseH-like_sf"/>
</dbReference>
<protein>
    <recommendedName>
        <fullName evidence="7">HAT C-terminal dimerisation domain-containing protein</fullName>
    </recommendedName>
</protein>
<sequence>MAHKMANLVQKQKGNFDHHGNHHAQCFCHVLALILGAGLRALRLSCSIETPAAKPAYFPTLTTLEEEDEDKDKDKVEVEPRKADSDIQEEGSEDELVEIDPDDASIRKESPAEDESPILPPSEGGIGFTLMKVDYICRRVASSTARKNEFKIVAESLKQKVPRLIAGYGIRWNVAYDSWVRAYKARKVIVQLLDNESENFAGKSSASHFFKGYEVSKKEWENANYLTQVSEEFLVLTLCYEEDGPNASMVLYDYYRLIDNLEKRQRNPEFTVLKAMFDPMIVIAKKYLALALNCSPILLATMLHPAWRLSLIQDKFETSSDWAEEVLRSEFKIKSKVLKKMAPKATVAKSNGDSDEDEFNYYPEKSGASQEDNELKRYLDGQWPLNKKGDPLQWWKLHTTEFPRLALVARDFLGCAGSSSTVERTFSAAADVCEPGRSLAAQPLSNV</sequence>
<keyword evidence="4" id="KW-0862">Zinc</keyword>
<dbReference type="GO" id="GO:0005634">
    <property type="term" value="C:nucleus"/>
    <property type="evidence" value="ECO:0007669"/>
    <property type="project" value="UniProtKB-SubCell"/>
</dbReference>
<dbReference type="InterPro" id="IPR052035">
    <property type="entry name" value="ZnF_BED_domain_contain"/>
</dbReference>
<proteinExistence type="predicted"/>
<dbReference type="OrthoDB" id="2505994at2759"/>
<gene>
    <name evidence="8" type="ORF">PSTG_06680</name>
</gene>
<dbReference type="Pfam" id="PF05699">
    <property type="entry name" value="Dimer_Tnp_hAT"/>
    <property type="match status" value="1"/>
</dbReference>